<sequence>MSLVGMSMNNNAEYPDKPWNPSVSYPEYSFGDCIAPTRNDAYDMVRQCLHALGLDESNYATPAWNPLGDYVKPGQTVVVKPNWVLHVNKGCAEDDRGMDCLVTHPSIIRAICDYCIIALKGEGRVIVGDAPVQDCDYDALMDAMEYRELLAFYRSRGVSLVEFEDFRAYRTRINKMRVICDKQPNADGVEIDLGSLSAQRDDLDGHFVQVANYDRRVTTAFHSRGKHVYSIARSALEADLIINLPKPKTHRLAGMTGAMKNLVGIACKKETLPHRTSGDAASGGDSYRSRSFVKRMADRGLNLKTYYERDGKTGRAAFTWLWAGFFCLLSKKFAPDPYLMGSWYGNDTIWRTVADLNYLMLYADKRGVLRDVAQRKILSVADMIVAGQGEGPLRPSPKQAGVVLASDDPCAMDRCICKIMGFDERRIPLLAAMRRGDTAMGEASDVDVRFEGGGSRPLSATTFPDEMRFAPHSAWSEVLEGPVR</sequence>
<evidence type="ECO:0000313" key="2">
    <source>
        <dbReference type="EMBL" id="MBS6940261.1"/>
    </source>
</evidence>
<evidence type="ECO:0000313" key="3">
    <source>
        <dbReference type="Proteomes" id="UP000727506"/>
    </source>
</evidence>
<comment type="caution">
    <text evidence="2">The sequence shown here is derived from an EMBL/GenBank/DDBJ whole genome shotgun (WGS) entry which is preliminary data.</text>
</comment>
<reference evidence="2" key="1">
    <citation type="submission" date="2021-02" db="EMBL/GenBank/DDBJ databases">
        <title>Infant gut strain persistence is associated with maternal origin, phylogeny, and functional potential including surface adhesion and iron acquisition.</title>
        <authorList>
            <person name="Lou Y.C."/>
        </authorList>
    </citation>
    <scope>NUCLEOTIDE SEQUENCE</scope>
    <source>
        <strain evidence="2">L2_039_000G1_dasL2_039_000G1_concoct_11</strain>
    </source>
</reference>
<dbReference type="AlphaFoldDB" id="A0A943YXI7"/>
<accession>A0A943YXI7</accession>
<dbReference type="EMBL" id="JAGZSV010000020">
    <property type="protein sequence ID" value="MBS6940261.1"/>
    <property type="molecule type" value="Genomic_DNA"/>
</dbReference>
<dbReference type="Pfam" id="PF04015">
    <property type="entry name" value="DUF362"/>
    <property type="match status" value="2"/>
</dbReference>
<organism evidence="2 3">
    <name type="scientific">Slackia piriformis</name>
    <dbReference type="NCBI Taxonomy" id="626934"/>
    <lineage>
        <taxon>Bacteria</taxon>
        <taxon>Bacillati</taxon>
        <taxon>Actinomycetota</taxon>
        <taxon>Coriobacteriia</taxon>
        <taxon>Eggerthellales</taxon>
        <taxon>Eggerthellaceae</taxon>
        <taxon>Slackia</taxon>
    </lineage>
</organism>
<dbReference type="Proteomes" id="UP000727506">
    <property type="component" value="Unassembled WGS sequence"/>
</dbReference>
<evidence type="ECO:0000259" key="1">
    <source>
        <dbReference type="Pfam" id="PF04015"/>
    </source>
</evidence>
<proteinExistence type="predicted"/>
<dbReference type="InterPro" id="IPR007160">
    <property type="entry name" value="DUF362"/>
</dbReference>
<gene>
    <name evidence="2" type="ORF">KH142_02040</name>
</gene>
<name>A0A943YXI7_9ACTN</name>
<feature type="domain" description="DUF362" evidence="1">
    <location>
        <begin position="214"/>
        <end position="417"/>
    </location>
</feature>
<feature type="domain" description="DUF362" evidence="1">
    <location>
        <begin position="77"/>
        <end position="172"/>
    </location>
</feature>
<protein>
    <submittedName>
        <fullName evidence="2">DUF362 domain-containing protein</fullName>
    </submittedName>
</protein>